<feature type="compositionally biased region" description="Polar residues" evidence="1">
    <location>
        <begin position="459"/>
        <end position="470"/>
    </location>
</feature>
<feature type="region of interest" description="Disordered" evidence="1">
    <location>
        <begin position="493"/>
        <end position="517"/>
    </location>
</feature>
<name>A0A9N8LH14_9BASI</name>
<proteinExistence type="predicted"/>
<feature type="compositionally biased region" description="Polar residues" evidence="1">
    <location>
        <begin position="736"/>
        <end position="746"/>
    </location>
</feature>
<dbReference type="Proteomes" id="UP000836404">
    <property type="component" value="Unassembled WGS sequence"/>
</dbReference>
<evidence type="ECO:0000313" key="3">
    <source>
        <dbReference type="Proteomes" id="UP000836404"/>
    </source>
</evidence>
<dbReference type="EMBL" id="CAJHJF010001161">
    <property type="protein sequence ID" value="CAD6912418.1"/>
    <property type="molecule type" value="Genomic_DNA"/>
</dbReference>
<feature type="compositionally biased region" description="Low complexity" evidence="1">
    <location>
        <begin position="684"/>
        <end position="715"/>
    </location>
</feature>
<reference evidence="2 3" key="1">
    <citation type="submission" date="2020-10" db="EMBL/GenBank/DDBJ databases">
        <authorList>
            <person name="Sedaghatjoo S."/>
        </authorList>
    </citation>
    <scope>NUCLEOTIDE SEQUENCE [LARGE SCALE GENOMIC DNA]</scope>
    <source>
        <strain evidence="2 3">LLFL</strain>
    </source>
</reference>
<organism evidence="2 3">
    <name type="scientific">Tilletia laevis</name>
    <dbReference type="NCBI Taxonomy" id="157183"/>
    <lineage>
        <taxon>Eukaryota</taxon>
        <taxon>Fungi</taxon>
        <taxon>Dikarya</taxon>
        <taxon>Basidiomycota</taxon>
        <taxon>Ustilaginomycotina</taxon>
        <taxon>Exobasidiomycetes</taxon>
        <taxon>Tilletiales</taxon>
        <taxon>Tilletiaceae</taxon>
        <taxon>Tilletia</taxon>
    </lineage>
</organism>
<accession>A0A9N8LH14</accession>
<feature type="region of interest" description="Disordered" evidence="1">
    <location>
        <begin position="163"/>
        <end position="182"/>
    </location>
</feature>
<feature type="region of interest" description="Disordered" evidence="1">
    <location>
        <begin position="106"/>
        <end position="127"/>
    </location>
</feature>
<feature type="region of interest" description="Disordered" evidence="1">
    <location>
        <begin position="570"/>
        <end position="599"/>
    </location>
</feature>
<evidence type="ECO:0000313" key="2">
    <source>
        <dbReference type="EMBL" id="CAD6912418.1"/>
    </source>
</evidence>
<sequence length="845" mass="90102">MSTANAIVAAAERCFCSNPLPLTLSPRESEDEPSIYCSRDCARVDAMRALELRTLSTPPPPTTAAVSLLGNDLLLHILQSDILGTDSVISPLSAAMSFSSSAASAGSRNAFSPMGAPSPGDAGVERKSGHLREKGSHYRAMTAAAQAAEARTKAQEQMAARKQTRSHFSWTSETQSRPGSFQSEVVQPISTLSHTPRIGSGPVGGSDEVVGMTAADSFGSADTQFMDNVLAQLRLTDSPEIDMESQMMPQRLLPAFGEELTLEASEAVPPPPVHARISALTGIVAAPGLANGTQNAVTMEITMSTQSDQTLVDPGAGSISALNYTKEHFSPLSSASRSTNGHWSRPSDASSMTDASTTSFSSVSSTKSMVQARQLRKELDCELRQMAMDLADLRQRERDAMLYGVSPDCEPRTSGSSLNWNEDMDEFDGDAFEYDDGRMDKAERVASLLAQQPAGGGTASSSERQNSYRWSKSDRQLVARCLSTCLPIVENPSAAPATQRENGTTKPSPAGMPPSSSCIRGWNGVQIGQEPNPNSLLPGIEVDLAYFLDSEDEEDELLRPTYELPVGFLNQPLERGSSRDDEPLTSERAAGERSLHHSRSTPLLFTSDLTLATGAPVASSYLQVHTETHSSGSRPATEFEIMAIAPLQLPARPSSSPKIGQRKSRHNFFHFRDHQSGSTTSVQSRFSSNNTTSSPSSSSALRSVASSSMLRSVVSRGGGAQDERSSILARGPVTSGRPSTPTSQIKATFAAAFNRSPRQPSQQQGTSNRPLPAPPAESPPFNVYPYGQGIAHNAYGTGSGTGMMNNNNKRLPVSPAGVGTGLTRTTALDRLQGLLRRRMMAGTAR</sequence>
<feature type="region of interest" description="Disordered" evidence="1">
    <location>
        <begin position="670"/>
        <end position="785"/>
    </location>
</feature>
<feature type="compositionally biased region" description="Low complexity" evidence="1">
    <location>
        <begin position="347"/>
        <end position="368"/>
    </location>
</feature>
<evidence type="ECO:0000256" key="1">
    <source>
        <dbReference type="SAM" id="MobiDB-lite"/>
    </source>
</evidence>
<feature type="compositionally biased region" description="Polar residues" evidence="1">
    <location>
        <begin position="166"/>
        <end position="182"/>
    </location>
</feature>
<dbReference type="AlphaFoldDB" id="A0A9N8LH14"/>
<dbReference type="OrthoDB" id="3364448at2759"/>
<comment type="caution">
    <text evidence="2">The sequence shown here is derived from an EMBL/GenBank/DDBJ whole genome shotgun (WGS) entry which is preliminary data.</text>
</comment>
<protein>
    <submittedName>
        <fullName evidence="2">Uncharacterized protein</fullName>
    </submittedName>
</protein>
<keyword evidence="3" id="KW-1185">Reference proteome</keyword>
<feature type="region of interest" description="Disordered" evidence="1">
    <location>
        <begin position="404"/>
        <end position="424"/>
    </location>
</feature>
<feature type="region of interest" description="Disordered" evidence="1">
    <location>
        <begin position="451"/>
        <end position="471"/>
    </location>
</feature>
<feature type="compositionally biased region" description="Polar residues" evidence="1">
    <location>
        <begin position="331"/>
        <end position="342"/>
    </location>
</feature>
<gene>
    <name evidence="2" type="ORF">JKILLFL_G8981</name>
</gene>
<feature type="region of interest" description="Disordered" evidence="1">
    <location>
        <begin position="330"/>
        <end position="368"/>
    </location>
</feature>
<feature type="compositionally biased region" description="Polar residues" evidence="1">
    <location>
        <begin position="756"/>
        <end position="769"/>
    </location>
</feature>